<feature type="compositionally biased region" description="Basic and acidic residues" evidence="6">
    <location>
        <begin position="302"/>
        <end position="314"/>
    </location>
</feature>
<evidence type="ECO:0000256" key="1">
    <source>
        <dbReference type="ARBA" id="ARBA00012513"/>
    </source>
</evidence>
<proteinExistence type="predicted"/>
<dbReference type="PROSITE" id="PS50011">
    <property type="entry name" value="PROTEIN_KINASE_DOM"/>
    <property type="match status" value="1"/>
</dbReference>
<name>A0A543IYW2_9ACTN</name>
<dbReference type="Pfam" id="PF00069">
    <property type="entry name" value="Pkinase"/>
    <property type="match status" value="1"/>
</dbReference>
<dbReference type="SMART" id="SM00220">
    <property type="entry name" value="S_TKc"/>
    <property type="match status" value="1"/>
</dbReference>
<evidence type="ECO:0000256" key="3">
    <source>
        <dbReference type="ARBA" id="ARBA00022741"/>
    </source>
</evidence>
<dbReference type="AlphaFoldDB" id="A0A543IYW2"/>
<accession>A0A543IYW2</accession>
<dbReference type="SUPFAM" id="SSF56112">
    <property type="entry name" value="Protein kinase-like (PK-like)"/>
    <property type="match status" value="1"/>
</dbReference>
<keyword evidence="4 8" id="KW-0418">Kinase</keyword>
<feature type="domain" description="Protein kinase" evidence="7">
    <location>
        <begin position="23"/>
        <end position="305"/>
    </location>
</feature>
<evidence type="ECO:0000313" key="9">
    <source>
        <dbReference type="Proteomes" id="UP000319213"/>
    </source>
</evidence>
<dbReference type="PANTHER" id="PTHR43671:SF13">
    <property type="entry name" value="SERINE_THREONINE-PROTEIN KINASE NEK2"/>
    <property type="match status" value="1"/>
</dbReference>
<dbReference type="OrthoDB" id="5241055at2"/>
<dbReference type="EMBL" id="VFPQ01000001">
    <property type="protein sequence ID" value="TQM75766.1"/>
    <property type="molecule type" value="Genomic_DNA"/>
</dbReference>
<organism evidence="8 9">
    <name type="scientific">Thermopolyspora flexuosa</name>
    <dbReference type="NCBI Taxonomy" id="103836"/>
    <lineage>
        <taxon>Bacteria</taxon>
        <taxon>Bacillati</taxon>
        <taxon>Actinomycetota</taxon>
        <taxon>Actinomycetes</taxon>
        <taxon>Streptosporangiales</taxon>
        <taxon>Streptosporangiaceae</taxon>
        <taxon>Thermopolyspora</taxon>
    </lineage>
</organism>
<dbReference type="PANTHER" id="PTHR43671">
    <property type="entry name" value="SERINE/THREONINE-PROTEIN KINASE NEK"/>
    <property type="match status" value="1"/>
</dbReference>
<dbReference type="Gene3D" id="1.10.510.10">
    <property type="entry name" value="Transferase(Phosphotransferase) domain 1"/>
    <property type="match status" value="1"/>
</dbReference>
<keyword evidence="8" id="KW-0723">Serine/threonine-protein kinase</keyword>
<dbReference type="SUPFAM" id="SSF53955">
    <property type="entry name" value="Lysozyme-like"/>
    <property type="match status" value="1"/>
</dbReference>
<dbReference type="InterPro" id="IPR023346">
    <property type="entry name" value="Lysozyme-like_dom_sf"/>
</dbReference>
<dbReference type="CDD" id="cd14014">
    <property type="entry name" value="STKc_PknB_like"/>
    <property type="match status" value="1"/>
</dbReference>
<evidence type="ECO:0000256" key="4">
    <source>
        <dbReference type="ARBA" id="ARBA00022777"/>
    </source>
</evidence>
<keyword evidence="3" id="KW-0547">Nucleotide-binding</keyword>
<dbReference type="GO" id="GO:0005524">
    <property type="term" value="F:ATP binding"/>
    <property type="evidence" value="ECO:0007669"/>
    <property type="project" value="UniProtKB-KW"/>
</dbReference>
<keyword evidence="9" id="KW-1185">Reference proteome</keyword>
<protein>
    <recommendedName>
        <fullName evidence="1">non-specific serine/threonine protein kinase</fullName>
        <ecNumber evidence="1">2.7.11.1</ecNumber>
    </recommendedName>
</protein>
<feature type="region of interest" description="Disordered" evidence="6">
    <location>
        <begin position="302"/>
        <end position="323"/>
    </location>
</feature>
<dbReference type="InterPro" id="IPR000719">
    <property type="entry name" value="Prot_kinase_dom"/>
</dbReference>
<evidence type="ECO:0000313" key="8">
    <source>
        <dbReference type="EMBL" id="TQM75766.1"/>
    </source>
</evidence>
<dbReference type="GO" id="GO:0004674">
    <property type="term" value="F:protein serine/threonine kinase activity"/>
    <property type="evidence" value="ECO:0007669"/>
    <property type="project" value="UniProtKB-KW"/>
</dbReference>
<evidence type="ECO:0000256" key="6">
    <source>
        <dbReference type="SAM" id="MobiDB-lite"/>
    </source>
</evidence>
<keyword evidence="5" id="KW-0067">ATP-binding</keyword>
<comment type="caution">
    <text evidence="8">The sequence shown here is derived from an EMBL/GenBank/DDBJ whole genome shotgun (WGS) entry which is preliminary data.</text>
</comment>
<gene>
    <name evidence="8" type="ORF">FHX40_2484</name>
</gene>
<reference evidence="8 9" key="1">
    <citation type="submission" date="2019-06" db="EMBL/GenBank/DDBJ databases">
        <title>Sequencing the genomes of 1000 actinobacteria strains.</title>
        <authorList>
            <person name="Klenk H.-P."/>
        </authorList>
    </citation>
    <scope>NUCLEOTIDE SEQUENCE [LARGE SCALE GENOMIC DNA]</scope>
    <source>
        <strain evidence="8 9">DSM 43186</strain>
    </source>
</reference>
<dbReference type="InterPro" id="IPR050660">
    <property type="entry name" value="NEK_Ser/Thr_kinase"/>
</dbReference>
<dbReference type="RefSeq" id="WP_142259732.1">
    <property type="nucleotide sequence ID" value="NZ_BMPV01000001.1"/>
</dbReference>
<evidence type="ECO:0000256" key="5">
    <source>
        <dbReference type="ARBA" id="ARBA00022840"/>
    </source>
</evidence>
<dbReference type="EC" id="2.7.11.1" evidence="1"/>
<dbReference type="Proteomes" id="UP000319213">
    <property type="component" value="Unassembled WGS sequence"/>
</dbReference>
<evidence type="ECO:0000256" key="2">
    <source>
        <dbReference type="ARBA" id="ARBA00022679"/>
    </source>
</evidence>
<dbReference type="InterPro" id="IPR011009">
    <property type="entry name" value="Kinase-like_dom_sf"/>
</dbReference>
<keyword evidence="2" id="KW-0808">Transferase</keyword>
<evidence type="ECO:0000259" key="7">
    <source>
        <dbReference type="PROSITE" id="PS50011"/>
    </source>
</evidence>
<sequence>MSEAADTAGWALRVPTGYRVGDWEVVRPIATGSWASVYEGRRVGDRDTSDLPGDMPDRAALKFLPTGTLSPRQLNHLAEMASRELRAHRRLRHHRLIRFHHTLVVDDPDHPELDGAAVIVMERAIASLADLLARAEGGPVPDAARYIVEICEGLAYLHDNGWIHGDLKPSNVLVMPDGSVRLADFGLAAELDGTHAYLPPGGSFGYMAPERWEEPLTEHGTRFRTASDIWALGVTAYQLLSGRMPFPGASPRARAAQAARYAAGDGDLLFPESVPPGWREWLTDCLAPDPARRPGAAELLERARRSAADPDRAQARPRPRRRQALSRTLALALGVALLWPITPGAPRPPGPDLPLRADSDVPAEYREAIVAAAYCRDKVPEVTPALLAASLKALSDFDPTLTDPAKDEYGIARWTPRVLRHFLPERQRPQADKLVYDPYVSIHYMGTYICTLAPRVLHFAKDPVDRQILAATIFQSNTRDMVAARGVPSYARWYADKVREYLPRYTP</sequence>